<accession>A0A1W1Y170</accession>
<keyword evidence="6" id="KW-1185">Reference proteome</keyword>
<dbReference type="InterPro" id="IPR050411">
    <property type="entry name" value="AlphaKG_dependent_hydroxylases"/>
</dbReference>
<name>A0A1W1Y170_9NEIS</name>
<dbReference type="EMBL" id="FWXD01000051">
    <property type="protein sequence ID" value="SMC29903.1"/>
    <property type="molecule type" value="Genomic_DNA"/>
</dbReference>
<evidence type="ECO:0000256" key="3">
    <source>
        <dbReference type="ARBA" id="ARBA00023194"/>
    </source>
</evidence>
<dbReference type="AlphaFoldDB" id="A0A1W1Y170"/>
<dbReference type="Proteomes" id="UP000192761">
    <property type="component" value="Unassembled WGS sequence"/>
</dbReference>
<evidence type="ECO:0000256" key="1">
    <source>
        <dbReference type="ARBA" id="ARBA00001954"/>
    </source>
</evidence>
<dbReference type="Gene3D" id="3.60.130.10">
    <property type="entry name" value="Clavaminate synthase-like"/>
    <property type="match status" value="1"/>
</dbReference>
<evidence type="ECO:0000313" key="5">
    <source>
        <dbReference type="EMBL" id="SMC29903.1"/>
    </source>
</evidence>
<organism evidence="5 6">
    <name type="scientific">Andreprevotia lacus DSM 23236</name>
    <dbReference type="NCBI Taxonomy" id="1121001"/>
    <lineage>
        <taxon>Bacteria</taxon>
        <taxon>Pseudomonadati</taxon>
        <taxon>Pseudomonadota</taxon>
        <taxon>Betaproteobacteria</taxon>
        <taxon>Neisseriales</taxon>
        <taxon>Chitinibacteraceae</taxon>
        <taxon>Andreprevotia</taxon>
    </lineage>
</organism>
<sequence length="298" mass="32835">MQVQMLGDDFAAMITAKPGQALGDVAGPQALASVQQHGALLLRGFAGDLATFERFTQTVAARFIHNGNDSRESLGDEGKTRSVTPGSNFVGPHSEFSYMPFRPDVLFFYCTRPASDGGASLLWDGIRLWDQMPESSKALFMNRSIRYQYRQVELPFFAQFFGTNDADTILAALQSVPGAVCTRHGEHIDFEYNVPAQVYRSIDGAQAFSNSIAVFPQTGFDDASLLDPAIRADLLDIALRNTVSIDLQAGDVLIVDNWRAMHGRGAFDDPQRQICIRMGYFANDVVQPFSAALEEIEY</sequence>
<dbReference type="PANTHER" id="PTHR10696">
    <property type="entry name" value="GAMMA-BUTYROBETAINE HYDROXYLASE-RELATED"/>
    <property type="match status" value="1"/>
</dbReference>
<dbReference type="SUPFAM" id="SSF51197">
    <property type="entry name" value="Clavaminate synthase-like"/>
    <property type="match status" value="1"/>
</dbReference>
<dbReference type="GO" id="GO:0017000">
    <property type="term" value="P:antibiotic biosynthetic process"/>
    <property type="evidence" value="ECO:0007669"/>
    <property type="project" value="UniProtKB-KW"/>
</dbReference>
<dbReference type="STRING" id="1121001.SAMN02745857_04246"/>
<evidence type="ECO:0000256" key="2">
    <source>
        <dbReference type="ARBA" id="ARBA00023002"/>
    </source>
</evidence>
<protein>
    <submittedName>
        <fullName evidence="5">Taurine dioxygenase, alpha-ketoglutarate-dependent</fullName>
    </submittedName>
</protein>
<evidence type="ECO:0000313" key="6">
    <source>
        <dbReference type="Proteomes" id="UP000192761"/>
    </source>
</evidence>
<keyword evidence="3" id="KW-0045">Antibiotic biosynthesis</keyword>
<dbReference type="Pfam" id="PF02668">
    <property type="entry name" value="TauD"/>
    <property type="match status" value="1"/>
</dbReference>
<dbReference type="GO" id="GO:0016706">
    <property type="term" value="F:2-oxoglutarate-dependent dioxygenase activity"/>
    <property type="evidence" value="ECO:0007669"/>
    <property type="project" value="UniProtKB-ARBA"/>
</dbReference>
<dbReference type="InterPro" id="IPR003819">
    <property type="entry name" value="TauD/TfdA-like"/>
</dbReference>
<gene>
    <name evidence="5" type="ORF">SAMN02745857_04246</name>
</gene>
<comment type="cofactor">
    <cofactor evidence="1">
        <name>Fe(2+)</name>
        <dbReference type="ChEBI" id="CHEBI:29033"/>
    </cofactor>
</comment>
<feature type="domain" description="TauD/TfdA-like" evidence="4">
    <location>
        <begin position="27"/>
        <end position="273"/>
    </location>
</feature>
<keyword evidence="2" id="KW-0560">Oxidoreductase</keyword>
<keyword evidence="5" id="KW-0223">Dioxygenase</keyword>
<evidence type="ECO:0000259" key="4">
    <source>
        <dbReference type="Pfam" id="PF02668"/>
    </source>
</evidence>
<proteinExistence type="predicted"/>
<dbReference type="PANTHER" id="PTHR10696:SF56">
    <property type="entry name" value="TAUD_TFDA-LIKE DOMAIN-CONTAINING PROTEIN"/>
    <property type="match status" value="1"/>
</dbReference>
<reference evidence="5 6" key="1">
    <citation type="submission" date="2017-04" db="EMBL/GenBank/DDBJ databases">
        <authorList>
            <person name="Afonso C.L."/>
            <person name="Miller P.J."/>
            <person name="Scott M.A."/>
            <person name="Spackman E."/>
            <person name="Goraichik I."/>
            <person name="Dimitrov K.M."/>
            <person name="Suarez D.L."/>
            <person name="Swayne D.E."/>
        </authorList>
    </citation>
    <scope>NUCLEOTIDE SEQUENCE [LARGE SCALE GENOMIC DNA]</scope>
    <source>
        <strain evidence="5 6">DSM 23236</strain>
    </source>
</reference>
<dbReference type="InterPro" id="IPR042098">
    <property type="entry name" value="TauD-like_sf"/>
</dbReference>